<organism evidence="1 2">
    <name type="scientific">Actinoplanes aureus</name>
    <dbReference type="NCBI Taxonomy" id="2792083"/>
    <lineage>
        <taxon>Bacteria</taxon>
        <taxon>Bacillati</taxon>
        <taxon>Actinomycetota</taxon>
        <taxon>Actinomycetes</taxon>
        <taxon>Micromonosporales</taxon>
        <taxon>Micromonosporaceae</taxon>
        <taxon>Actinoplanes</taxon>
    </lineage>
</organism>
<gene>
    <name evidence="1" type="ORF">I4J89_21495</name>
</gene>
<dbReference type="EMBL" id="JADQTO010000010">
    <property type="protein sequence ID" value="MBG0564021.1"/>
    <property type="molecule type" value="Genomic_DNA"/>
</dbReference>
<evidence type="ECO:0000313" key="2">
    <source>
        <dbReference type="Proteomes" id="UP000598146"/>
    </source>
</evidence>
<keyword evidence="2" id="KW-1185">Reference proteome</keyword>
<dbReference type="Pfam" id="PF13469">
    <property type="entry name" value="Sulfotransfer_3"/>
    <property type="match status" value="1"/>
</dbReference>
<dbReference type="Proteomes" id="UP000598146">
    <property type="component" value="Unassembled WGS sequence"/>
</dbReference>
<proteinExistence type="predicted"/>
<dbReference type="AlphaFoldDB" id="A0A931CAW5"/>
<accession>A0A931CAW5</accession>
<sequence>MRIAGPAGDFGYVFVVSYGRSGSTLLMGLLNAIPGYRIRGENYNTLYRLYQADAAVAKACEKFAGTEDLSPQSSWYGTPRIRAHGYRADLIAAFVNNVLRPERGDRVLGFKEIRYTPLHMTDLDAYLTFLLEAFPRARIIINHRDPAAVARSAWWADVRDAETKIRDADERLLAIPADDRHFHFFYDEIDESLDNIRALHRFLGEKFDAAAVRQVLGTRYSPYPAAAQTTKPASSGYA</sequence>
<dbReference type="RefSeq" id="WP_196415814.1">
    <property type="nucleotide sequence ID" value="NZ_JADQTO010000010.1"/>
</dbReference>
<comment type="caution">
    <text evidence="1">The sequence shown here is derived from an EMBL/GenBank/DDBJ whole genome shotgun (WGS) entry which is preliminary data.</text>
</comment>
<evidence type="ECO:0000313" key="1">
    <source>
        <dbReference type="EMBL" id="MBG0564021.1"/>
    </source>
</evidence>
<dbReference type="InterPro" id="IPR027417">
    <property type="entry name" value="P-loop_NTPase"/>
</dbReference>
<dbReference type="SUPFAM" id="SSF52540">
    <property type="entry name" value="P-loop containing nucleoside triphosphate hydrolases"/>
    <property type="match status" value="1"/>
</dbReference>
<name>A0A931CAW5_9ACTN</name>
<protein>
    <submittedName>
        <fullName evidence="1">Sulfotransferase</fullName>
    </submittedName>
</protein>
<dbReference type="Gene3D" id="3.40.50.300">
    <property type="entry name" value="P-loop containing nucleotide triphosphate hydrolases"/>
    <property type="match status" value="1"/>
</dbReference>
<reference evidence="1" key="1">
    <citation type="submission" date="2020-11" db="EMBL/GenBank/DDBJ databases">
        <title>Isolation and identification of active actinomycetes.</title>
        <authorList>
            <person name="Sun X."/>
        </authorList>
    </citation>
    <scope>NUCLEOTIDE SEQUENCE</scope>
    <source>
        <strain evidence="1">NEAU-A11</strain>
    </source>
</reference>